<dbReference type="Pfam" id="PF04997">
    <property type="entry name" value="RNA_pol_Rpb1_1"/>
    <property type="match status" value="1"/>
</dbReference>
<dbReference type="FunFam" id="1.10.274.100:FF:000012">
    <property type="entry name" value="DNA-directed RNA polymerase subunit"/>
    <property type="match status" value="1"/>
</dbReference>
<dbReference type="InterPro" id="IPR007083">
    <property type="entry name" value="RNA_pol_Rpb1_4"/>
</dbReference>
<comment type="subunit">
    <text evidence="3">Component of the RNA polymerase I (Pol I) complex consisting of at least 13 subunits.</text>
</comment>
<dbReference type="Pfam" id="PF04983">
    <property type="entry name" value="RNA_pol_Rpb1_3"/>
    <property type="match status" value="1"/>
</dbReference>
<dbReference type="InParanoid" id="A0A7R8UWN5"/>
<feature type="domain" description="RNA polymerase N-terminal" evidence="17">
    <location>
        <begin position="291"/>
        <end position="617"/>
    </location>
</feature>
<accession>A0A7R8UWN5</accession>
<dbReference type="Proteomes" id="UP000594454">
    <property type="component" value="Chromosome 4"/>
</dbReference>
<evidence type="ECO:0000256" key="4">
    <source>
        <dbReference type="ARBA" id="ARBA00022478"/>
    </source>
</evidence>
<keyword evidence="8" id="KW-0479">Metal-binding</keyword>
<evidence type="ECO:0000256" key="9">
    <source>
        <dbReference type="ARBA" id="ARBA00022833"/>
    </source>
</evidence>
<keyword evidence="12" id="KW-0539">Nucleus</keyword>
<comment type="catalytic activity">
    <reaction evidence="13 15">
        <text>RNA(n) + a ribonucleoside 5'-triphosphate = RNA(n+1) + diphosphate</text>
        <dbReference type="Rhea" id="RHEA:21248"/>
        <dbReference type="Rhea" id="RHEA-COMP:14527"/>
        <dbReference type="Rhea" id="RHEA-COMP:17342"/>
        <dbReference type="ChEBI" id="CHEBI:33019"/>
        <dbReference type="ChEBI" id="CHEBI:61557"/>
        <dbReference type="ChEBI" id="CHEBI:140395"/>
        <dbReference type="EC" id="2.7.7.6"/>
    </reaction>
</comment>
<comment type="subcellular location">
    <subcellularLocation>
        <location evidence="1">Nucleus</location>
        <location evidence="1">Nucleolus</location>
    </subcellularLocation>
</comment>
<keyword evidence="6 15" id="KW-0808">Transferase</keyword>
<evidence type="ECO:0000256" key="13">
    <source>
        <dbReference type="ARBA" id="ARBA00048552"/>
    </source>
</evidence>
<dbReference type="FunFam" id="2.40.40.20:FF:000019">
    <property type="entry name" value="DNA-directed RNA polymerase II subunit RPB1"/>
    <property type="match status" value="1"/>
</dbReference>
<dbReference type="InterPro" id="IPR000722">
    <property type="entry name" value="RNA_pol_asu"/>
</dbReference>
<dbReference type="EMBL" id="LR899012">
    <property type="protein sequence ID" value="CAD7088004.1"/>
    <property type="molecule type" value="Genomic_DNA"/>
</dbReference>
<dbReference type="InterPro" id="IPR042102">
    <property type="entry name" value="RNA_pol_Rpb1_3_sf"/>
</dbReference>
<comment type="similarity">
    <text evidence="2 15">Belongs to the RNA polymerase beta' chain family.</text>
</comment>
<proteinExistence type="inferred from homology"/>
<sequence>MSASWREIDLYPTDLQFSVFTSEDVKKLSVLKVITGLTFDSLGRALPGGLYDPVMGAHGKSMEPCQTCFSISYCPGHFGHIELNALVYNPFFVKLIHDILKISCLDCHRLQFKDHFQQILSTQLDLVDAGHITEAQELEVFKSEVVFGSQESSQQVENVDTLHPKIQEMRKLLEEGSASVQKTKTNCAIRSAIVNSALQRKPGQKCLYCQNVLKKVRYSFKKLVISITKGERQALKEQNMIQADNNVSNKVILADECREYLRQIYSNAPELLRKLFPVLNSYPENVKFPMDCFFMDVVIVTPPKARPTNVLRDEILEHPQTILYKNIIESNSVLRLVLLNLKNTAENLKPESKALYESARGSTPYEKMYYAWQDLQVNIDQLLDVSGTRDKLRAQGLKQLLEKKEGLIRKHMMGKRVNFAARTVITPDPNINVEEVGVPDLFAKKLSYPVPVTSWNISQLRKMVINGPNIHPGANYIEDEKGHKMVIPADNASKRESMAKLLLTKPENGVKTVHRHLLNGDILLFNRQPSLHKPSIMAHKARILQGEKTFRLHYSNCKAYNADFDGDEMNAHFPQSEVARSEAYNIVNVPNQYLVPKDGTPLGGLIQDHVISGVKLSIRGRFFNREDYHQLVYQGLSHLKGNIKLLPPTILKPFRLWSGKQVISTIIMNIIPDGNPAINLTSNAKIGAKIWQTENSHTTIYGGTPLQGNDMTESEVRIRKGELLVGVLDKQQYGATPYGLIHCMYELYGGDCSTRLLTSFTKLFTYFLQREGFTLGVHDILITAEADESRRKIIKECRQVGNSIAAEALDLDPDISPEILAEKMNEAYKENPRFRVLLDRKYKSVLDNYTNNINKTCLPAGLTCKFPENNLQLMVLSGAKGSMVNTMQISCLLGQIELEGKRPPLMISGKSLPSFPKFETSPRSGGFIDGRFMTGIQPQEFFFHCMAGREGLIDTAVKTSRSGYLQRCLIKHLEGLSVGYDLTVRDSDNCVVQFLYGEDGLDVCKSQFLNMKNMKFLDENLDVIKHATSEDDKEIDQKLRKYHKKLRSWRKKNRDIANKQRISSFQQFSAELRTEIEVENPRKLNRKTGRLKIDEKIIALWKKADVEQKESYSKRYSKCPDPCNSKFKPDSFYGAVSEYLENLMENYTVKEPTRKDEIRDILYTKGIRSIAAPGEPVGSLAAQSIGEPSTQMTLNTFHFAGRGEMNVTLGIPRLREILMLASVNIKTPSMDIPFKPNQEKNAEKLRIKLNRVTLADVLEHVNYMHQLVLQPERSYQYQIYFKFLPREAYAEDFCVKPKQIIKYVSQTFIKLMFRAIGRSAKSKHTVVEIGDKESKGDNAQDDDDRDVEGTNNEPNAEINDSSDDELATGEDDATGIKLKTKKQDELEYDEPEVEEEQMDADGAEEDDALDDQDSSQEDHSEEMNANDLFESVMSNKMVNDYEYDRVNYLWCKITFNLPIKYKKIDISNIIREVAKKAVIHEVENIKRAITYTNNSDITLKTDGINIVEMFKYNKILDLNRLYTNDVHAVAKTYGIEAAARVIVKEVKNVFQVYGITVNPRHLLLIADYMTFDGTFKPLSRKGMEYSSSPLQQMSFESCLQFLKSATILGKEDDLGSPSGRLMVGLPIKSGTGAFSLMTKIC</sequence>
<keyword evidence="4 15" id="KW-0240">DNA-directed RNA polymerase</keyword>
<dbReference type="GO" id="GO:0003677">
    <property type="term" value="F:DNA binding"/>
    <property type="evidence" value="ECO:0007669"/>
    <property type="project" value="InterPro"/>
</dbReference>
<dbReference type="EC" id="2.7.7.6" evidence="15"/>
<evidence type="ECO:0000256" key="7">
    <source>
        <dbReference type="ARBA" id="ARBA00022695"/>
    </source>
</evidence>
<dbReference type="Gene3D" id="3.30.1490.180">
    <property type="entry name" value="RNA polymerase ii"/>
    <property type="match status" value="1"/>
</dbReference>
<dbReference type="Gene3D" id="1.10.274.100">
    <property type="entry name" value="RNA polymerase Rpb1, domain 3"/>
    <property type="match status" value="1"/>
</dbReference>
<dbReference type="OMA" id="NREDYQQ"/>
<dbReference type="GO" id="GO:0005736">
    <property type="term" value="C:RNA polymerase I complex"/>
    <property type="evidence" value="ECO:0007669"/>
    <property type="project" value="TreeGrafter"/>
</dbReference>
<dbReference type="Gene3D" id="6.20.50.80">
    <property type="match status" value="1"/>
</dbReference>
<organism evidence="18 19">
    <name type="scientific">Hermetia illucens</name>
    <name type="common">Black soldier fly</name>
    <dbReference type="NCBI Taxonomy" id="343691"/>
    <lineage>
        <taxon>Eukaryota</taxon>
        <taxon>Metazoa</taxon>
        <taxon>Ecdysozoa</taxon>
        <taxon>Arthropoda</taxon>
        <taxon>Hexapoda</taxon>
        <taxon>Insecta</taxon>
        <taxon>Pterygota</taxon>
        <taxon>Neoptera</taxon>
        <taxon>Endopterygota</taxon>
        <taxon>Diptera</taxon>
        <taxon>Brachycera</taxon>
        <taxon>Stratiomyomorpha</taxon>
        <taxon>Stratiomyidae</taxon>
        <taxon>Hermetiinae</taxon>
        <taxon>Hermetia</taxon>
    </lineage>
</organism>
<evidence type="ECO:0000256" key="10">
    <source>
        <dbReference type="ARBA" id="ARBA00022842"/>
    </source>
</evidence>
<dbReference type="InterPro" id="IPR006592">
    <property type="entry name" value="RNA_pol_N"/>
</dbReference>
<dbReference type="Gene3D" id="6.10.250.2940">
    <property type="match status" value="1"/>
</dbReference>
<feature type="compositionally biased region" description="Basic and acidic residues" evidence="16">
    <location>
        <begin position="1327"/>
        <end position="1338"/>
    </location>
</feature>
<dbReference type="Gene3D" id="2.40.40.20">
    <property type="match status" value="1"/>
</dbReference>
<dbReference type="PANTHER" id="PTHR19376">
    <property type="entry name" value="DNA-DIRECTED RNA POLYMERASE"/>
    <property type="match status" value="1"/>
</dbReference>
<evidence type="ECO:0000256" key="14">
    <source>
        <dbReference type="ARBA" id="ARBA00053996"/>
    </source>
</evidence>
<dbReference type="InterPro" id="IPR047107">
    <property type="entry name" value="DNA-dir_RNA_pol1_lsu_C"/>
</dbReference>
<feature type="region of interest" description="Disordered" evidence="16">
    <location>
        <begin position="1327"/>
        <end position="1422"/>
    </location>
</feature>
<dbReference type="Pfam" id="PF00623">
    <property type="entry name" value="RNA_pol_Rpb1_2"/>
    <property type="match status" value="1"/>
</dbReference>
<evidence type="ECO:0000256" key="5">
    <source>
        <dbReference type="ARBA" id="ARBA00022553"/>
    </source>
</evidence>
<evidence type="ECO:0000256" key="1">
    <source>
        <dbReference type="ARBA" id="ARBA00004604"/>
    </source>
</evidence>
<name>A0A7R8UWN5_HERIL</name>
<dbReference type="InterPro" id="IPR015699">
    <property type="entry name" value="DNA-dir_RNA_pol1_lsu_N"/>
</dbReference>
<evidence type="ECO:0000256" key="8">
    <source>
        <dbReference type="ARBA" id="ARBA00022723"/>
    </source>
</evidence>
<dbReference type="OrthoDB" id="270392at2759"/>
<feature type="compositionally biased region" description="Acidic residues" evidence="16">
    <location>
        <begin position="1386"/>
        <end position="1415"/>
    </location>
</feature>
<dbReference type="Gene3D" id="3.30.70.2850">
    <property type="match status" value="1"/>
</dbReference>
<evidence type="ECO:0000256" key="15">
    <source>
        <dbReference type="RuleBase" id="RU004279"/>
    </source>
</evidence>
<dbReference type="Gene3D" id="1.10.132.30">
    <property type="match status" value="1"/>
</dbReference>
<keyword evidence="10" id="KW-0460">Magnesium</keyword>
<dbReference type="GO" id="GO:0006351">
    <property type="term" value="P:DNA-templated transcription"/>
    <property type="evidence" value="ECO:0007669"/>
    <property type="project" value="InterPro"/>
</dbReference>
<gene>
    <name evidence="18" type="ORF">HERILL_LOCUS10671</name>
</gene>
<evidence type="ECO:0000256" key="3">
    <source>
        <dbReference type="ARBA" id="ARBA00011251"/>
    </source>
</evidence>
<evidence type="ECO:0000313" key="18">
    <source>
        <dbReference type="EMBL" id="CAD7088004.1"/>
    </source>
</evidence>
<dbReference type="InterPro" id="IPR007066">
    <property type="entry name" value="RNA_pol_Rpb1_3"/>
</dbReference>
<keyword evidence="11 15" id="KW-0804">Transcription</keyword>
<evidence type="ECO:0000256" key="12">
    <source>
        <dbReference type="ARBA" id="ARBA00023242"/>
    </source>
</evidence>
<dbReference type="GO" id="GO:0003899">
    <property type="term" value="F:DNA-directed RNA polymerase activity"/>
    <property type="evidence" value="ECO:0007669"/>
    <property type="project" value="UniProtKB-EC"/>
</dbReference>
<dbReference type="PANTHER" id="PTHR19376:SF11">
    <property type="entry name" value="DNA-DIRECTED RNA POLYMERASE I SUBUNIT RPA1"/>
    <property type="match status" value="1"/>
</dbReference>
<evidence type="ECO:0000256" key="16">
    <source>
        <dbReference type="SAM" id="MobiDB-lite"/>
    </source>
</evidence>
<comment type="function">
    <text evidence="14">DNA-dependent RNA polymerase catalyzes the transcription of DNA into RNA using the four ribonucleoside triphosphates as substrates. Largest and catalytic core component of RNA polymerase I which synthesizes ribosomal RNA precursors. Forms the polymerase active center together with the second largest subunit. A single stranded DNA template strand of the promoter is positioned within the central active site cleft of Pol I. A bridging helix emanates from RPA1 and crosses the cleft near the catalytic site and is thought to promote translocation of Pol I by acting as a ratchet that moves the RNA-DNA hybrid through the active site by switching from straight to bent conformations at each step of nucleotide addition.</text>
</comment>
<evidence type="ECO:0000259" key="17">
    <source>
        <dbReference type="SMART" id="SM00663"/>
    </source>
</evidence>
<dbReference type="InterPro" id="IPR007080">
    <property type="entry name" value="RNA_pol_Rpb1_1"/>
</dbReference>
<dbReference type="InterPro" id="IPR007081">
    <property type="entry name" value="RNA_pol_Rpb1_5"/>
</dbReference>
<protein>
    <recommendedName>
        <fullName evidence="15">DNA-directed RNA polymerase subunit</fullName>
        <ecNumber evidence="15">2.7.7.6</ecNumber>
    </recommendedName>
</protein>
<evidence type="ECO:0000313" key="19">
    <source>
        <dbReference type="Proteomes" id="UP000594454"/>
    </source>
</evidence>
<dbReference type="Pfam" id="PF04998">
    <property type="entry name" value="RNA_pol_Rpb1_5"/>
    <property type="match status" value="1"/>
</dbReference>
<keyword evidence="7 15" id="KW-0548">Nucleotidyltransferase</keyword>
<dbReference type="Pfam" id="PF05000">
    <property type="entry name" value="RNA_pol_Rpb1_4"/>
    <property type="match status" value="1"/>
</dbReference>
<dbReference type="FunCoup" id="A0A7R8UWN5">
    <property type="interactions" value="1540"/>
</dbReference>
<dbReference type="InterPro" id="IPR044893">
    <property type="entry name" value="RNA_pol_Rpb1_clamp_domain"/>
</dbReference>
<keyword evidence="19" id="KW-1185">Reference proteome</keyword>
<dbReference type="InterPro" id="IPR045867">
    <property type="entry name" value="DNA-dir_RpoC_beta_prime"/>
</dbReference>
<dbReference type="InterPro" id="IPR038120">
    <property type="entry name" value="Rpb1_funnel_sf"/>
</dbReference>
<dbReference type="Gene3D" id="4.10.860.120">
    <property type="entry name" value="RNA polymerase II, clamp domain"/>
    <property type="match status" value="1"/>
</dbReference>
<keyword evidence="9" id="KW-0862">Zinc</keyword>
<feature type="compositionally biased region" description="Acidic residues" evidence="16">
    <location>
        <begin position="1360"/>
        <end position="1373"/>
    </location>
</feature>
<dbReference type="CDD" id="cd01435">
    <property type="entry name" value="RNAP_I_RPA1_N"/>
    <property type="match status" value="1"/>
</dbReference>
<dbReference type="SMART" id="SM00663">
    <property type="entry name" value="RPOLA_N"/>
    <property type="match status" value="1"/>
</dbReference>
<dbReference type="GO" id="GO:0046872">
    <property type="term" value="F:metal ion binding"/>
    <property type="evidence" value="ECO:0007669"/>
    <property type="project" value="UniProtKB-KW"/>
</dbReference>
<evidence type="ECO:0000256" key="2">
    <source>
        <dbReference type="ARBA" id="ARBA00006460"/>
    </source>
</evidence>
<reference evidence="18 19" key="1">
    <citation type="submission" date="2020-11" db="EMBL/GenBank/DDBJ databases">
        <authorList>
            <person name="Wallbank WR R."/>
            <person name="Pardo Diaz C."/>
            <person name="Kozak K."/>
            <person name="Martin S."/>
            <person name="Jiggins C."/>
            <person name="Moest M."/>
            <person name="Warren A I."/>
            <person name="Generalovic N T."/>
            <person name="Byers J.R.P. K."/>
            <person name="Montejo-Kovacevich G."/>
            <person name="Yen C E."/>
        </authorList>
    </citation>
    <scope>NUCLEOTIDE SEQUENCE [LARGE SCALE GENOMIC DNA]</scope>
</reference>
<dbReference type="CDD" id="cd02735">
    <property type="entry name" value="RNAP_I_Rpa1_C"/>
    <property type="match status" value="1"/>
</dbReference>
<dbReference type="SUPFAM" id="SSF64484">
    <property type="entry name" value="beta and beta-prime subunits of DNA dependent RNA-polymerase"/>
    <property type="match status" value="1"/>
</dbReference>
<evidence type="ECO:0000256" key="6">
    <source>
        <dbReference type="ARBA" id="ARBA00022679"/>
    </source>
</evidence>
<keyword evidence="5" id="KW-0597">Phosphoprotein</keyword>
<evidence type="ECO:0000256" key="11">
    <source>
        <dbReference type="ARBA" id="ARBA00023163"/>
    </source>
</evidence>